<evidence type="ECO:0000256" key="7">
    <source>
        <dbReference type="PROSITE-ProRule" id="PRU00626"/>
    </source>
</evidence>
<gene>
    <name evidence="10" type="ORF">LLUT_LOCUS14241</name>
</gene>
<dbReference type="InterPro" id="IPR044599">
    <property type="entry name" value="CAF1P_plant"/>
</dbReference>
<feature type="domain" description="CRM" evidence="9">
    <location>
        <begin position="312"/>
        <end position="408"/>
    </location>
</feature>
<keyword evidence="6" id="KW-0687">Ribonucleoprotein</keyword>
<keyword evidence="2" id="KW-0677">Repeat</keyword>
<accession>A0AAV1WWW3</accession>
<feature type="region of interest" description="Disordered" evidence="8">
    <location>
        <begin position="1"/>
        <end position="58"/>
    </location>
</feature>
<dbReference type="InterPro" id="IPR035920">
    <property type="entry name" value="YhbY-like_sf"/>
</dbReference>
<feature type="compositionally biased region" description="Pro residues" evidence="8">
    <location>
        <begin position="39"/>
        <end position="57"/>
    </location>
</feature>
<evidence type="ECO:0000256" key="3">
    <source>
        <dbReference type="ARBA" id="ARBA00022884"/>
    </source>
</evidence>
<evidence type="ECO:0000259" key="9">
    <source>
        <dbReference type="PROSITE" id="PS51295"/>
    </source>
</evidence>
<keyword evidence="4" id="KW-0809">Transit peptide</keyword>
<reference evidence="10 11" key="1">
    <citation type="submission" date="2024-03" db="EMBL/GenBank/DDBJ databases">
        <authorList>
            <person name="Martinez-Hernandez J."/>
        </authorList>
    </citation>
    <scope>NUCLEOTIDE SEQUENCE [LARGE SCALE GENOMIC DNA]</scope>
</reference>
<keyword evidence="1" id="KW-0507">mRNA processing</keyword>
<dbReference type="SMART" id="SM01103">
    <property type="entry name" value="CRS1_YhbY"/>
    <property type="match status" value="2"/>
</dbReference>
<dbReference type="GO" id="GO:0000373">
    <property type="term" value="P:Group II intron splicing"/>
    <property type="evidence" value="ECO:0007669"/>
    <property type="project" value="InterPro"/>
</dbReference>
<dbReference type="EMBL" id="CAXHTB010000010">
    <property type="protein sequence ID" value="CAL0313181.1"/>
    <property type="molecule type" value="Genomic_DNA"/>
</dbReference>
<evidence type="ECO:0000313" key="10">
    <source>
        <dbReference type="EMBL" id="CAL0313181.1"/>
    </source>
</evidence>
<keyword evidence="3 7" id="KW-0694">RNA-binding</keyword>
<dbReference type="FunFam" id="3.30.110.60:FF:000002">
    <property type="entry name" value="CRS2-associated factor 1, chloroplastic"/>
    <property type="match status" value="2"/>
</dbReference>
<evidence type="ECO:0000256" key="2">
    <source>
        <dbReference type="ARBA" id="ARBA00022737"/>
    </source>
</evidence>
<evidence type="ECO:0000256" key="4">
    <source>
        <dbReference type="ARBA" id="ARBA00022946"/>
    </source>
</evidence>
<feature type="domain" description="CRM" evidence="9">
    <location>
        <begin position="194"/>
        <end position="290"/>
    </location>
</feature>
<dbReference type="PROSITE" id="PS51295">
    <property type="entry name" value="CRM"/>
    <property type="match status" value="2"/>
</dbReference>
<evidence type="ECO:0000256" key="8">
    <source>
        <dbReference type="SAM" id="MobiDB-lite"/>
    </source>
</evidence>
<dbReference type="SUPFAM" id="SSF75471">
    <property type="entry name" value="YhbY-like"/>
    <property type="match status" value="2"/>
</dbReference>
<evidence type="ECO:0000313" key="11">
    <source>
        <dbReference type="Proteomes" id="UP001497480"/>
    </source>
</evidence>
<keyword evidence="5" id="KW-0508">mRNA splicing</keyword>
<feature type="compositionally biased region" description="Acidic residues" evidence="8">
    <location>
        <begin position="513"/>
        <end position="553"/>
    </location>
</feature>
<comment type="caution">
    <text evidence="10">The sequence shown here is derived from an EMBL/GenBank/DDBJ whole genome shotgun (WGS) entry which is preliminary data.</text>
</comment>
<evidence type="ECO:0000256" key="1">
    <source>
        <dbReference type="ARBA" id="ARBA00022664"/>
    </source>
</evidence>
<proteinExistence type="predicted"/>
<dbReference type="GO" id="GO:1990904">
    <property type="term" value="C:ribonucleoprotein complex"/>
    <property type="evidence" value="ECO:0007669"/>
    <property type="project" value="UniProtKB-KW"/>
</dbReference>
<dbReference type="PANTHER" id="PTHR46247:SF3">
    <property type="entry name" value="CRS2-ASSOCIATED FACTOR 2, CHLOROPLASTIC"/>
    <property type="match status" value="1"/>
</dbReference>
<name>A0AAV1WWW3_LUPLU</name>
<dbReference type="GO" id="GO:0006397">
    <property type="term" value="P:mRNA processing"/>
    <property type="evidence" value="ECO:0007669"/>
    <property type="project" value="UniProtKB-KW"/>
</dbReference>
<evidence type="ECO:0000256" key="5">
    <source>
        <dbReference type="ARBA" id="ARBA00023187"/>
    </source>
</evidence>
<feature type="region of interest" description="Disordered" evidence="8">
    <location>
        <begin position="506"/>
        <end position="579"/>
    </location>
</feature>
<dbReference type="GO" id="GO:0003723">
    <property type="term" value="F:RNA binding"/>
    <property type="evidence" value="ECO:0007669"/>
    <property type="project" value="UniProtKB-UniRule"/>
</dbReference>
<dbReference type="AlphaFoldDB" id="A0AAV1WWW3"/>
<organism evidence="10 11">
    <name type="scientific">Lupinus luteus</name>
    <name type="common">European yellow lupine</name>
    <dbReference type="NCBI Taxonomy" id="3873"/>
    <lineage>
        <taxon>Eukaryota</taxon>
        <taxon>Viridiplantae</taxon>
        <taxon>Streptophyta</taxon>
        <taxon>Embryophyta</taxon>
        <taxon>Tracheophyta</taxon>
        <taxon>Spermatophyta</taxon>
        <taxon>Magnoliopsida</taxon>
        <taxon>eudicotyledons</taxon>
        <taxon>Gunneridae</taxon>
        <taxon>Pentapetalae</taxon>
        <taxon>rosids</taxon>
        <taxon>fabids</taxon>
        <taxon>Fabales</taxon>
        <taxon>Fabaceae</taxon>
        <taxon>Papilionoideae</taxon>
        <taxon>50 kb inversion clade</taxon>
        <taxon>genistoids sensu lato</taxon>
        <taxon>core genistoids</taxon>
        <taxon>Genisteae</taxon>
        <taxon>Lupinus</taxon>
    </lineage>
</organism>
<evidence type="ECO:0000256" key="6">
    <source>
        <dbReference type="ARBA" id="ARBA00023274"/>
    </source>
</evidence>
<protein>
    <recommendedName>
        <fullName evidence="9">CRM domain-containing protein</fullName>
    </recommendedName>
</protein>
<dbReference type="Proteomes" id="UP001497480">
    <property type="component" value="Unassembled WGS sequence"/>
</dbReference>
<sequence>MVIVALSSPSPLPWRNLFSSLPSSSPPPPTTAATTATPIPIPKYPPPHKTPPPPRNPTPGFKYHRHSNYHKPVHPGEVISSDGDRSVVIGESGVSYILPGAPFEFQFSYSETPKAKPVAIREPAFLPFAPPTMPRPWTGKAPLKSSKKKKIPLFDSFNPPPAGMKGVKHVEMPGPFKLGSYPKEGKTREEIIGEPLKKWEIRMLVRPLLSQNRQVNLGRDGLTHNMLELIHSHWKRCRVCKVRCKGVPTVDMNNVCHHIEEKTGGKIIHRHGGIVYLFRGRNYNYSTRPQYPVMLWKPAAPVYPKLIQDAPEGLTKAEADELRLKGKSLLPICKLAKNGVYISLVKDVRDAFEGSPLVKIDCEGLDPSDYKKLGAKLKELVPCVLLSFDDEKILMWRGKDWKPRYPKPPPLFSPVEAGITEDLNNTGEIDDDNQSKHDGYMVRTSSKMLSLWNRAIESEKALLLEEFNLGPDALLQKVEEFEGISQVTEHSYPAFISSGEDGVKHSIANFGDGTEDSYSSDEPDAEDDDDEEDNDDDDDEYSDDDYYDDDLYDTVDSSVQPGSLPVDYIVNGMKPRKEK</sequence>
<dbReference type="Pfam" id="PF01985">
    <property type="entry name" value="CRS1_YhbY"/>
    <property type="match status" value="2"/>
</dbReference>
<keyword evidence="11" id="KW-1185">Reference proteome</keyword>
<dbReference type="Gene3D" id="3.30.110.60">
    <property type="entry name" value="YhbY-like"/>
    <property type="match status" value="2"/>
</dbReference>
<dbReference type="InterPro" id="IPR001890">
    <property type="entry name" value="RNA-binding_CRM"/>
</dbReference>
<dbReference type="PANTHER" id="PTHR46247">
    <property type="entry name" value="CRS2-ASSOCIATED FACTOR 1, CHLOROPLASTIC"/>
    <property type="match status" value="1"/>
</dbReference>